<dbReference type="EMBL" id="MCGO01000019">
    <property type="protein sequence ID" value="ORY45640.1"/>
    <property type="molecule type" value="Genomic_DNA"/>
</dbReference>
<dbReference type="STRING" id="329046.A0A1Y2CF09"/>
<keyword evidence="9 11" id="KW-1133">Transmembrane helix</keyword>
<protein>
    <submittedName>
        <fullName evidence="13">HAD-like protein</fullName>
    </submittedName>
</protein>
<dbReference type="Gene3D" id="1.20.1110.10">
    <property type="entry name" value="Calcium-transporting ATPase, transmembrane domain"/>
    <property type="match status" value="1"/>
</dbReference>
<dbReference type="GO" id="GO:0016887">
    <property type="term" value="F:ATP hydrolysis activity"/>
    <property type="evidence" value="ECO:0007669"/>
    <property type="project" value="InterPro"/>
</dbReference>
<dbReference type="OrthoDB" id="48943at2759"/>
<dbReference type="Gene3D" id="2.70.150.10">
    <property type="entry name" value="Calcium-transporting ATPase, cytoplasmic transduction domain A"/>
    <property type="match status" value="1"/>
</dbReference>
<evidence type="ECO:0000256" key="11">
    <source>
        <dbReference type="SAM" id="Phobius"/>
    </source>
</evidence>
<dbReference type="AlphaFoldDB" id="A0A1Y2CF09"/>
<dbReference type="InterPro" id="IPR036412">
    <property type="entry name" value="HAD-like_sf"/>
</dbReference>
<dbReference type="SUPFAM" id="SSF81653">
    <property type="entry name" value="Calcium ATPase, transduction domain A"/>
    <property type="match status" value="1"/>
</dbReference>
<dbReference type="NCBIfam" id="TIGR01494">
    <property type="entry name" value="ATPase_P-type"/>
    <property type="match status" value="1"/>
</dbReference>
<feature type="transmembrane region" description="Helical" evidence="11">
    <location>
        <begin position="33"/>
        <end position="52"/>
    </location>
</feature>
<dbReference type="SFLD" id="SFLDF00027">
    <property type="entry name" value="p-type_atpase"/>
    <property type="match status" value="1"/>
</dbReference>
<evidence type="ECO:0000256" key="10">
    <source>
        <dbReference type="ARBA" id="ARBA00023136"/>
    </source>
</evidence>
<keyword evidence="6" id="KW-0067">ATP-binding</keyword>
<keyword evidence="10 11" id="KW-0472">Membrane</keyword>
<evidence type="ECO:0000259" key="12">
    <source>
        <dbReference type="Pfam" id="PF00122"/>
    </source>
</evidence>
<dbReference type="SFLD" id="SFLDG00002">
    <property type="entry name" value="C1.7:_P-type_atpase_like"/>
    <property type="match status" value="1"/>
</dbReference>
<feature type="transmembrane region" description="Helical" evidence="11">
    <location>
        <begin position="1114"/>
        <end position="1136"/>
    </location>
</feature>
<dbReference type="GO" id="GO:0046872">
    <property type="term" value="F:metal ion binding"/>
    <property type="evidence" value="ECO:0007669"/>
    <property type="project" value="UniProtKB-KW"/>
</dbReference>
<accession>A0A1Y2CF09</accession>
<dbReference type="PRINTS" id="PR00121">
    <property type="entry name" value="NAKATPASE"/>
</dbReference>
<comment type="subcellular location">
    <subcellularLocation>
        <location evidence="1">Membrane</location>
        <topology evidence="1">Multi-pass membrane protein</topology>
    </subcellularLocation>
</comment>
<keyword evidence="14" id="KW-1185">Reference proteome</keyword>
<keyword evidence="3 11" id="KW-0812">Transmembrane</keyword>
<evidence type="ECO:0000256" key="6">
    <source>
        <dbReference type="ARBA" id="ARBA00022840"/>
    </source>
</evidence>
<evidence type="ECO:0000256" key="7">
    <source>
        <dbReference type="ARBA" id="ARBA00022842"/>
    </source>
</evidence>
<proteinExistence type="inferred from homology"/>
<feature type="transmembrane region" description="Helical" evidence="11">
    <location>
        <begin position="949"/>
        <end position="971"/>
    </location>
</feature>
<evidence type="ECO:0000256" key="3">
    <source>
        <dbReference type="ARBA" id="ARBA00022692"/>
    </source>
</evidence>
<evidence type="ECO:0000256" key="1">
    <source>
        <dbReference type="ARBA" id="ARBA00004141"/>
    </source>
</evidence>
<dbReference type="InterPro" id="IPR023298">
    <property type="entry name" value="ATPase_P-typ_TM_dom_sf"/>
</dbReference>
<organism evidence="13 14">
    <name type="scientific">Rhizoclosmatium globosum</name>
    <dbReference type="NCBI Taxonomy" id="329046"/>
    <lineage>
        <taxon>Eukaryota</taxon>
        <taxon>Fungi</taxon>
        <taxon>Fungi incertae sedis</taxon>
        <taxon>Chytridiomycota</taxon>
        <taxon>Chytridiomycota incertae sedis</taxon>
        <taxon>Chytridiomycetes</taxon>
        <taxon>Chytridiales</taxon>
        <taxon>Chytriomycetaceae</taxon>
        <taxon>Rhizoclosmatium</taxon>
    </lineage>
</organism>
<dbReference type="InterPro" id="IPR018303">
    <property type="entry name" value="ATPase_P-typ_P_site"/>
</dbReference>
<comment type="similarity">
    <text evidence="2">Belongs to the cation transport ATPase (P-type) (TC 3.A.3) family. Type V subfamily.</text>
</comment>
<dbReference type="PRINTS" id="PR00119">
    <property type="entry name" value="CATATPASE"/>
</dbReference>
<evidence type="ECO:0000313" key="14">
    <source>
        <dbReference type="Proteomes" id="UP000193642"/>
    </source>
</evidence>
<evidence type="ECO:0000256" key="8">
    <source>
        <dbReference type="ARBA" id="ARBA00022967"/>
    </source>
</evidence>
<evidence type="ECO:0000256" key="5">
    <source>
        <dbReference type="ARBA" id="ARBA00022741"/>
    </source>
</evidence>
<keyword evidence="8" id="KW-1278">Translocase</keyword>
<feature type="transmembrane region" description="Helical" evidence="11">
    <location>
        <begin position="222"/>
        <end position="241"/>
    </location>
</feature>
<feature type="transmembrane region" description="Helical" evidence="11">
    <location>
        <begin position="1007"/>
        <end position="1025"/>
    </location>
</feature>
<dbReference type="GO" id="GO:0140358">
    <property type="term" value="F:P-type transmembrane transporter activity"/>
    <property type="evidence" value="ECO:0007669"/>
    <property type="project" value="InterPro"/>
</dbReference>
<comment type="caution">
    <text evidence="13">The sequence shown here is derived from an EMBL/GenBank/DDBJ whole genome shotgun (WGS) entry which is preliminary data.</text>
</comment>
<reference evidence="13 14" key="1">
    <citation type="submission" date="2016-07" db="EMBL/GenBank/DDBJ databases">
        <title>Pervasive Adenine N6-methylation of Active Genes in Fungi.</title>
        <authorList>
            <consortium name="DOE Joint Genome Institute"/>
            <person name="Mondo S.J."/>
            <person name="Dannebaum R.O."/>
            <person name="Kuo R.C."/>
            <person name="Labutti K."/>
            <person name="Haridas S."/>
            <person name="Kuo A."/>
            <person name="Salamov A."/>
            <person name="Ahrendt S.R."/>
            <person name="Lipzen A."/>
            <person name="Sullivan W."/>
            <person name="Andreopoulos W.B."/>
            <person name="Clum A."/>
            <person name="Lindquist E."/>
            <person name="Daum C."/>
            <person name="Ramamoorthy G.K."/>
            <person name="Gryganskyi A."/>
            <person name="Culley D."/>
            <person name="Magnuson J.K."/>
            <person name="James T.Y."/>
            <person name="O'Malley M.A."/>
            <person name="Stajich J.E."/>
            <person name="Spatafora J.W."/>
            <person name="Visel A."/>
            <person name="Grigoriev I.V."/>
        </authorList>
    </citation>
    <scope>NUCLEOTIDE SEQUENCE [LARGE SCALE GENOMIC DNA]</scope>
    <source>
        <strain evidence="13 14">JEL800</strain>
    </source>
</reference>
<dbReference type="Gene3D" id="3.40.50.1000">
    <property type="entry name" value="HAD superfamily/HAD-like"/>
    <property type="match status" value="2"/>
</dbReference>
<dbReference type="InterPro" id="IPR059000">
    <property type="entry name" value="ATPase_P-type_domA"/>
</dbReference>
<keyword evidence="4" id="KW-0479">Metal-binding</keyword>
<sequence length="1154" mass="128610">MILLAVLVLDYYAVFSRFNFRNESNLLFNDHELLSTVFILSWHFVLVWFLGLKTIQDRSESYFGKRVPINDATLVQVEKRVMDAVTIANMGAVAEWVRKIEAKARRFLKAEHSVTMVPVESTSGGRKYIEFECVRYVYDERAGRFQPYSFAVGPTYADLHKQSSGLSSNDARLREELCGPNKIAFPADTFGSALIKEFSGIFYIYQMMTLWIWYYYAYYYMGLVLTIVIISSGLSKVRVFLTAQRRVLSMANFTGVVRALRNREWVTLSTEDLVPGDVIEIKASEHVLPVDAVLVSGGAVCDESSLTGEALPVVKFPVKNDANMVYKRDDSSKSNSLFAGCFVLESQPAVKGQPVLAVVTATGATTSKGRLVKDILFPTKVSFVFQEHLKVVFMLLMIWGGIMLVLSIILLGTTGTDAWFYGMFTISQVLSPLLPAVLVIGQSVASERLAKKGILCVDLDRITLSGKVKVYCFDKTGTLTKEGLNFLGVQPVIPNSLKFGPVLNDFSQFPTPMRVAMLTCHSVTMVGGFPVGNFVDVEMFRTTEARLGKPGEDMDVPISDATVVHAASNGDGQLQILKRFEFVHSNAYMTVLMRDPVTGKMYAYLKGSFEKIREICDSASLPPDAESNARFHASEGCYVLGFARKELPSNITYTDAVNLTRMDLERGGIQFLGLCLFRNELKADTADALEELRDGGCRVVMITGDNMDTGVFVAKRCGMIRNNEFGEVLVVMGDVDPADKNRVVWKTGSNQIEYQDLTSKLAASRAGNYRPMELAVTGKAFNVLLNNGAMRNLLFDTRVFARMSPDDKVMCVRLHMEKAITAMCGDGGNDAGALKAAHSGIALSEAESSVVAHFSSRNRSIFSCVELLREARCALDISFASYKYLIMYGEVLAFIGLMQYYFNVNMAQAMWILVDGSTVPLSWALTQARPALRLARTRPTARLLGPETLISVIGMIVINVIFGIIAVAMLFGERYSNGGWFNCNEFASQFYDIRRWWELADNYEGQVTGIIIVFQIVHASAIFNIGRVYRSGFWKNWVFLSVYGAIITLLSFVTLADPNPLSCVFHINCGTSAALSRLNRDWGTNYSTSFLGVPSSYYSFSGHNVMPMQFRVRLWLLCMGNLLVLVLFQWGVVLNFGRSFAKKRWPQSRLMYKP</sequence>
<dbReference type="SFLD" id="SFLDS00003">
    <property type="entry name" value="Haloacid_Dehalogenase"/>
    <property type="match status" value="1"/>
</dbReference>
<dbReference type="GO" id="GO:0016020">
    <property type="term" value="C:membrane"/>
    <property type="evidence" value="ECO:0007669"/>
    <property type="project" value="UniProtKB-SubCell"/>
</dbReference>
<dbReference type="InterPro" id="IPR044492">
    <property type="entry name" value="P_typ_ATPase_HD_dom"/>
</dbReference>
<dbReference type="PROSITE" id="PS01229">
    <property type="entry name" value="COF_2"/>
    <property type="match status" value="1"/>
</dbReference>
<evidence type="ECO:0000256" key="2">
    <source>
        <dbReference type="ARBA" id="ARBA00006000"/>
    </source>
</evidence>
<evidence type="ECO:0000256" key="9">
    <source>
        <dbReference type="ARBA" id="ARBA00022989"/>
    </source>
</evidence>
<feature type="transmembrane region" description="Helical" evidence="11">
    <location>
        <begin position="1037"/>
        <end position="1056"/>
    </location>
</feature>
<feature type="domain" description="P-type ATPase A" evidence="12">
    <location>
        <begin position="257"/>
        <end position="374"/>
    </location>
</feature>
<feature type="transmembrane region" description="Helical" evidence="11">
    <location>
        <begin position="884"/>
        <end position="902"/>
    </location>
</feature>
<name>A0A1Y2CF09_9FUNG</name>
<dbReference type="SUPFAM" id="SSF81660">
    <property type="entry name" value="Metal cation-transporting ATPase, ATP-binding domain N"/>
    <property type="match status" value="1"/>
</dbReference>
<dbReference type="PROSITE" id="PS00154">
    <property type="entry name" value="ATPASE_E1_E2"/>
    <property type="match status" value="1"/>
</dbReference>
<dbReference type="Pfam" id="PF00122">
    <property type="entry name" value="E1-E2_ATPase"/>
    <property type="match status" value="1"/>
</dbReference>
<dbReference type="GO" id="GO:0019829">
    <property type="term" value="F:ATPase-coupled monoatomic cation transmembrane transporter activity"/>
    <property type="evidence" value="ECO:0007669"/>
    <property type="project" value="TreeGrafter"/>
</dbReference>
<dbReference type="SUPFAM" id="SSF81665">
    <property type="entry name" value="Calcium ATPase, transmembrane domain M"/>
    <property type="match status" value="1"/>
</dbReference>
<dbReference type="InterPro" id="IPR006544">
    <property type="entry name" value="P-type_TPase_V"/>
</dbReference>
<dbReference type="InterPro" id="IPR001757">
    <property type="entry name" value="P_typ_ATPase"/>
</dbReference>
<dbReference type="InterPro" id="IPR023299">
    <property type="entry name" value="ATPase_P-typ_cyto_dom_N"/>
</dbReference>
<keyword evidence="7" id="KW-0460">Magnesium</keyword>
<feature type="transmembrane region" description="Helical" evidence="11">
    <location>
        <begin position="391"/>
        <end position="412"/>
    </location>
</feature>
<dbReference type="PANTHER" id="PTHR45630">
    <property type="entry name" value="CATION-TRANSPORTING ATPASE-RELATED"/>
    <property type="match status" value="1"/>
</dbReference>
<evidence type="ECO:0000313" key="13">
    <source>
        <dbReference type="EMBL" id="ORY45640.1"/>
    </source>
</evidence>
<evidence type="ECO:0000256" key="4">
    <source>
        <dbReference type="ARBA" id="ARBA00022723"/>
    </source>
</evidence>
<dbReference type="InterPro" id="IPR023214">
    <property type="entry name" value="HAD_sf"/>
</dbReference>
<feature type="transmembrane region" description="Helical" evidence="11">
    <location>
        <begin position="418"/>
        <end position="441"/>
    </location>
</feature>
<dbReference type="GO" id="GO:0005524">
    <property type="term" value="F:ATP binding"/>
    <property type="evidence" value="ECO:0007669"/>
    <property type="project" value="UniProtKB-KW"/>
</dbReference>
<dbReference type="PANTHER" id="PTHR45630:SF11">
    <property type="entry name" value="CATION-TRANSPORTING P-TYPE ATPASE N-TERMINAL DOMAIN-CONTAINING PROTEIN"/>
    <property type="match status" value="1"/>
</dbReference>
<dbReference type="SUPFAM" id="SSF56784">
    <property type="entry name" value="HAD-like"/>
    <property type="match status" value="1"/>
</dbReference>
<gene>
    <name evidence="13" type="ORF">BCR33DRAFT_659121</name>
</gene>
<dbReference type="Proteomes" id="UP000193642">
    <property type="component" value="Unassembled WGS sequence"/>
</dbReference>
<dbReference type="Gene3D" id="3.40.1110.10">
    <property type="entry name" value="Calcium-transporting ATPase, cytoplasmic domain N"/>
    <property type="match status" value="1"/>
</dbReference>
<dbReference type="InterPro" id="IPR008250">
    <property type="entry name" value="ATPase_P-typ_transduc_dom_A_sf"/>
</dbReference>
<keyword evidence="5" id="KW-0547">Nucleotide-binding</keyword>